<accession>A0A182F0H8</accession>
<dbReference type="WBParaSite" id="nOo.2.0.1.t13941-RA">
    <property type="protein sequence ID" value="nOo.2.0.1.t13941-RA"/>
    <property type="gene ID" value="nOo.2.0.1.g13941"/>
</dbReference>
<dbReference type="EMBL" id="UYRW01022030">
    <property type="protein sequence ID" value="VDN07621.1"/>
    <property type="molecule type" value="Genomic_DNA"/>
</dbReference>
<dbReference type="STRING" id="42157.A0A182F0H8"/>
<name>A0A182F0H8_ONCOC</name>
<sequence length="66" mass="7940">LRERTQKELTSPRVVEKRIPHENEIVLLNDPETPRGVWQLARITKLKRGMDGKKRNHTITRWKRTQ</sequence>
<reference evidence="4" key="1">
    <citation type="submission" date="2016-06" db="UniProtKB">
        <authorList>
            <consortium name="WormBaseParasite"/>
        </authorList>
    </citation>
    <scope>IDENTIFICATION</scope>
</reference>
<keyword evidence="3" id="KW-1185">Reference proteome</keyword>
<gene>
    <name evidence="2" type="ORF">NOO_LOCUS13941</name>
</gene>
<reference evidence="2 3" key="2">
    <citation type="submission" date="2018-08" db="EMBL/GenBank/DDBJ databases">
        <authorList>
            <person name="Laetsch R D."/>
            <person name="Stevens L."/>
            <person name="Kumar S."/>
            <person name="Blaxter L. M."/>
        </authorList>
    </citation>
    <scope>NUCLEOTIDE SEQUENCE [LARGE SCALE GENOMIC DNA]</scope>
</reference>
<protein>
    <submittedName>
        <fullName evidence="4">DUF5641 domain-containing protein</fullName>
    </submittedName>
</protein>
<organism evidence="4">
    <name type="scientific">Onchocerca ochengi</name>
    <name type="common">Filarial nematode worm</name>
    <dbReference type="NCBI Taxonomy" id="42157"/>
    <lineage>
        <taxon>Eukaryota</taxon>
        <taxon>Metazoa</taxon>
        <taxon>Ecdysozoa</taxon>
        <taxon>Nematoda</taxon>
        <taxon>Chromadorea</taxon>
        <taxon>Rhabditida</taxon>
        <taxon>Spirurina</taxon>
        <taxon>Spiruromorpha</taxon>
        <taxon>Filarioidea</taxon>
        <taxon>Onchocercidae</taxon>
        <taxon>Onchocerca</taxon>
    </lineage>
</organism>
<evidence type="ECO:0000313" key="4">
    <source>
        <dbReference type="WBParaSite" id="nOo.2.0.1.t13941-RA"/>
    </source>
</evidence>
<dbReference type="InterPro" id="IPR040676">
    <property type="entry name" value="DUF5641"/>
</dbReference>
<feature type="domain" description="DUF5641" evidence="1">
    <location>
        <begin position="19"/>
        <end position="60"/>
    </location>
</feature>
<evidence type="ECO:0000259" key="1">
    <source>
        <dbReference type="Pfam" id="PF18701"/>
    </source>
</evidence>
<proteinExistence type="predicted"/>
<evidence type="ECO:0000313" key="3">
    <source>
        <dbReference type="Proteomes" id="UP000271087"/>
    </source>
</evidence>
<dbReference type="Pfam" id="PF18701">
    <property type="entry name" value="DUF5641"/>
    <property type="match status" value="1"/>
</dbReference>
<dbReference type="Proteomes" id="UP000271087">
    <property type="component" value="Unassembled WGS sequence"/>
</dbReference>
<evidence type="ECO:0000313" key="2">
    <source>
        <dbReference type="EMBL" id="VDN07621.1"/>
    </source>
</evidence>
<dbReference type="OrthoDB" id="5870116at2759"/>
<dbReference type="AlphaFoldDB" id="A0A182F0H8"/>